<reference evidence="2" key="1">
    <citation type="submission" date="2022-11" db="EMBL/GenBank/DDBJ databases">
        <title>Genome Resource of Sclerotinia nivalis Strain SnTB1, a Plant Pathogen Isolated from American Ginseng.</title>
        <authorList>
            <person name="Fan S."/>
        </authorList>
    </citation>
    <scope>NUCLEOTIDE SEQUENCE</scope>
    <source>
        <strain evidence="2">SnTB1</strain>
    </source>
</reference>
<evidence type="ECO:0000256" key="1">
    <source>
        <dbReference type="SAM" id="Phobius"/>
    </source>
</evidence>
<keyword evidence="1" id="KW-0472">Membrane</keyword>
<keyword evidence="1" id="KW-1133">Transmembrane helix</keyword>
<protein>
    <submittedName>
        <fullName evidence="2">Uncharacterized protein</fullName>
    </submittedName>
</protein>
<accession>A0A9X0DGK9</accession>
<sequence length="204" mass="22757">MATNFYTTPNKDRRTPPYRRTGCTTCDEGYMTFIPPPRDPSILRQEFRRRPFDAPRRAPLYVLDSLNHADIASLPPAIQPGQEGYPSLTYWQRQKLARAGGKKGGNGVPDDNEGWGTIFLHNFFLRGFVALLAWFIGWLSIFAVPTMCLFDLVGDGPFLPVFAACSVCWYVTSPAFDSFWLGTAVLLGLLGTIAMTVTKLVLGR</sequence>
<evidence type="ECO:0000313" key="3">
    <source>
        <dbReference type="Proteomes" id="UP001152300"/>
    </source>
</evidence>
<dbReference type="Proteomes" id="UP001152300">
    <property type="component" value="Unassembled WGS sequence"/>
</dbReference>
<feature type="transmembrane region" description="Helical" evidence="1">
    <location>
        <begin position="178"/>
        <end position="202"/>
    </location>
</feature>
<dbReference type="EMBL" id="JAPEIS010000011">
    <property type="protein sequence ID" value="KAJ8061695.1"/>
    <property type="molecule type" value="Genomic_DNA"/>
</dbReference>
<proteinExistence type="predicted"/>
<keyword evidence="3" id="KW-1185">Reference proteome</keyword>
<feature type="transmembrane region" description="Helical" evidence="1">
    <location>
        <begin position="123"/>
        <end position="144"/>
    </location>
</feature>
<name>A0A9X0DGK9_9HELO</name>
<dbReference type="AlphaFoldDB" id="A0A9X0DGK9"/>
<keyword evidence="1" id="KW-0812">Transmembrane</keyword>
<organism evidence="2 3">
    <name type="scientific">Sclerotinia nivalis</name>
    <dbReference type="NCBI Taxonomy" id="352851"/>
    <lineage>
        <taxon>Eukaryota</taxon>
        <taxon>Fungi</taxon>
        <taxon>Dikarya</taxon>
        <taxon>Ascomycota</taxon>
        <taxon>Pezizomycotina</taxon>
        <taxon>Leotiomycetes</taxon>
        <taxon>Helotiales</taxon>
        <taxon>Sclerotiniaceae</taxon>
        <taxon>Sclerotinia</taxon>
    </lineage>
</organism>
<evidence type="ECO:0000313" key="2">
    <source>
        <dbReference type="EMBL" id="KAJ8061695.1"/>
    </source>
</evidence>
<dbReference type="OrthoDB" id="3454849at2759"/>
<comment type="caution">
    <text evidence="2">The sequence shown here is derived from an EMBL/GenBank/DDBJ whole genome shotgun (WGS) entry which is preliminary data.</text>
</comment>
<gene>
    <name evidence="2" type="ORF">OCU04_009495</name>
</gene>